<accession>A0A0F9S8Y4</accession>
<proteinExistence type="predicted"/>
<comment type="caution">
    <text evidence="2">The sequence shown here is derived from an EMBL/GenBank/DDBJ whole genome shotgun (WGS) entry which is preliminary data.</text>
</comment>
<evidence type="ECO:0000256" key="1">
    <source>
        <dbReference type="SAM" id="MobiDB-lite"/>
    </source>
</evidence>
<name>A0A0F9S8Y4_9ZZZZ</name>
<protein>
    <submittedName>
        <fullName evidence="2">Uncharacterized protein</fullName>
    </submittedName>
</protein>
<gene>
    <name evidence="2" type="ORF">LCGC14_0500990</name>
</gene>
<reference evidence="2" key="1">
    <citation type="journal article" date="2015" name="Nature">
        <title>Complex archaea that bridge the gap between prokaryotes and eukaryotes.</title>
        <authorList>
            <person name="Spang A."/>
            <person name="Saw J.H."/>
            <person name="Jorgensen S.L."/>
            <person name="Zaremba-Niedzwiedzka K."/>
            <person name="Martijn J."/>
            <person name="Lind A.E."/>
            <person name="van Eijk R."/>
            <person name="Schleper C."/>
            <person name="Guy L."/>
            <person name="Ettema T.J."/>
        </authorList>
    </citation>
    <scope>NUCLEOTIDE SEQUENCE</scope>
</reference>
<dbReference type="AlphaFoldDB" id="A0A0F9S8Y4"/>
<evidence type="ECO:0000313" key="2">
    <source>
        <dbReference type="EMBL" id="KKN63509.1"/>
    </source>
</evidence>
<organism evidence="2">
    <name type="scientific">marine sediment metagenome</name>
    <dbReference type="NCBI Taxonomy" id="412755"/>
    <lineage>
        <taxon>unclassified sequences</taxon>
        <taxon>metagenomes</taxon>
        <taxon>ecological metagenomes</taxon>
    </lineage>
</organism>
<sequence length="338" mass="40054">MNELTVKGSDFGLEEAKAKEIKAMFQPVLDKMVELEKEFNDLNVRKITTEVCNEARTLRLQYRNVRISTGKIHKELKSFYLKGGRFVDGWKNAQSMASDGIEEKLSAIENHFKLIEEAKIIELQESREKELQKYNEIILPGLGQMDDQTWNNYLTGVKTNYQLKIDAEKLAEETKKKEARILDLHAERTKVILPYHQWWEPELSEPDFNFGKLGVTAFDNILRSLKQKKVDWDKEQSRILEENKRLEDEAKKRDEKEKQDRLKRENTERVEREKREKLESELNQRKEVELQKKVEEEKQIQAELSKGDKAKVQDLIKDLQNLQRKYQFKSVRNSGYNY</sequence>
<feature type="region of interest" description="Disordered" evidence="1">
    <location>
        <begin position="248"/>
        <end position="282"/>
    </location>
</feature>
<dbReference type="EMBL" id="LAZR01000587">
    <property type="protein sequence ID" value="KKN63509.1"/>
    <property type="molecule type" value="Genomic_DNA"/>
</dbReference>